<keyword evidence="4" id="KW-0378">Hydrolase</keyword>
<comment type="similarity">
    <text evidence="1">Belongs to the glycosyl hydrolase 16 family.</text>
</comment>
<feature type="domain" description="GH16" evidence="3">
    <location>
        <begin position="21"/>
        <end position="296"/>
    </location>
</feature>
<feature type="chain" id="PRO_5022916519" evidence="2">
    <location>
        <begin position="26"/>
        <end position="296"/>
    </location>
</feature>
<sequence precursor="true">MPTSRFALLVALLASVLAAGTSASATTPPASPFFVEGADPRPAGKRWVPVEAMSDEFDGPEIDNTKWQTEPVGNGWQWLGRAPGLFRAENVRAEDGKMKVTVGVLAEPVTHAGKEYKYQGAIIRSISPGGPGMYFETRMKANATGMSTTFWLITKPGKGMRQELDIQECVGDTSNLTQKWGREWDQIFHSNLIRTETGAPGKVQIQDFINTPTKNHERFYVYAAWWKSSSEVQFFLNGEYVYSLRPDVAWEMPAYLQMAIETYDWNPLPEGGGLVATGTQEQRTTQYDWIRVWRLE</sequence>
<dbReference type="InterPro" id="IPR013320">
    <property type="entry name" value="ConA-like_dom_sf"/>
</dbReference>
<dbReference type="PROSITE" id="PS51762">
    <property type="entry name" value="GH16_2"/>
    <property type="match status" value="1"/>
</dbReference>
<evidence type="ECO:0000259" key="3">
    <source>
        <dbReference type="PROSITE" id="PS51762"/>
    </source>
</evidence>
<reference evidence="4 5" key="1">
    <citation type="submission" date="2019-02" db="EMBL/GenBank/DDBJ databases">
        <title>Deep-cultivation of Planctomycetes and their phenomic and genomic characterization uncovers novel biology.</title>
        <authorList>
            <person name="Wiegand S."/>
            <person name="Jogler M."/>
            <person name="Boedeker C."/>
            <person name="Pinto D."/>
            <person name="Vollmers J."/>
            <person name="Rivas-Marin E."/>
            <person name="Kohn T."/>
            <person name="Peeters S.H."/>
            <person name="Heuer A."/>
            <person name="Rast P."/>
            <person name="Oberbeckmann S."/>
            <person name="Bunk B."/>
            <person name="Jeske O."/>
            <person name="Meyerdierks A."/>
            <person name="Storesund J.E."/>
            <person name="Kallscheuer N."/>
            <person name="Luecker S."/>
            <person name="Lage O.M."/>
            <person name="Pohl T."/>
            <person name="Merkel B.J."/>
            <person name="Hornburger P."/>
            <person name="Mueller R.-W."/>
            <person name="Bruemmer F."/>
            <person name="Labrenz M."/>
            <person name="Spormann A.M."/>
            <person name="Op Den Camp H."/>
            <person name="Overmann J."/>
            <person name="Amann R."/>
            <person name="Jetten M.S.M."/>
            <person name="Mascher T."/>
            <person name="Medema M.H."/>
            <person name="Devos D.P."/>
            <person name="Kaster A.-K."/>
            <person name="Ovreas L."/>
            <person name="Rohde M."/>
            <person name="Galperin M.Y."/>
            <person name="Jogler C."/>
        </authorList>
    </citation>
    <scope>NUCLEOTIDE SEQUENCE [LARGE SCALE GENOMIC DNA]</scope>
    <source>
        <strain evidence="4 5">Pla111</strain>
    </source>
</reference>
<dbReference type="GO" id="GO:0005975">
    <property type="term" value="P:carbohydrate metabolic process"/>
    <property type="evidence" value="ECO:0007669"/>
    <property type="project" value="InterPro"/>
</dbReference>
<evidence type="ECO:0000313" key="4">
    <source>
        <dbReference type="EMBL" id="TWT40692.1"/>
    </source>
</evidence>
<dbReference type="AlphaFoldDB" id="A0A5C5VT24"/>
<dbReference type="EMBL" id="SJPH01000011">
    <property type="protein sequence ID" value="TWT40692.1"/>
    <property type="molecule type" value="Genomic_DNA"/>
</dbReference>
<dbReference type="Gene3D" id="2.60.120.200">
    <property type="match status" value="1"/>
</dbReference>
<dbReference type="InterPro" id="IPR000757">
    <property type="entry name" value="Beta-glucanase-like"/>
</dbReference>
<name>A0A5C5VT24_9BACT</name>
<keyword evidence="2" id="KW-0732">Signal</keyword>
<comment type="caution">
    <text evidence="4">The sequence shown here is derived from an EMBL/GenBank/DDBJ whole genome shotgun (WGS) entry which is preliminary data.</text>
</comment>
<dbReference type="OrthoDB" id="9809583at2"/>
<organism evidence="4 5">
    <name type="scientific">Botrimarina hoheduenensis</name>
    <dbReference type="NCBI Taxonomy" id="2528000"/>
    <lineage>
        <taxon>Bacteria</taxon>
        <taxon>Pseudomonadati</taxon>
        <taxon>Planctomycetota</taxon>
        <taxon>Planctomycetia</taxon>
        <taxon>Pirellulales</taxon>
        <taxon>Lacipirellulaceae</taxon>
        <taxon>Botrimarina</taxon>
    </lineage>
</organism>
<gene>
    <name evidence="4" type="primary">porB</name>
    <name evidence="4" type="ORF">Pla111_33370</name>
</gene>
<dbReference type="GO" id="GO:0004553">
    <property type="term" value="F:hydrolase activity, hydrolyzing O-glycosyl compounds"/>
    <property type="evidence" value="ECO:0007669"/>
    <property type="project" value="InterPro"/>
</dbReference>
<feature type="signal peptide" evidence="2">
    <location>
        <begin position="1"/>
        <end position="25"/>
    </location>
</feature>
<dbReference type="EC" id="3.2.1.178" evidence="4"/>
<dbReference type="SUPFAM" id="SSF49899">
    <property type="entry name" value="Concanavalin A-like lectins/glucanases"/>
    <property type="match status" value="1"/>
</dbReference>
<evidence type="ECO:0000313" key="5">
    <source>
        <dbReference type="Proteomes" id="UP000318995"/>
    </source>
</evidence>
<evidence type="ECO:0000256" key="2">
    <source>
        <dbReference type="SAM" id="SignalP"/>
    </source>
</evidence>
<dbReference type="Proteomes" id="UP000318995">
    <property type="component" value="Unassembled WGS sequence"/>
</dbReference>
<accession>A0A5C5VT24</accession>
<keyword evidence="5" id="KW-1185">Reference proteome</keyword>
<proteinExistence type="inferred from homology"/>
<protein>
    <submittedName>
        <fullName evidence="4">Beta-porphyranase B</fullName>
        <ecNumber evidence="4">3.2.1.178</ecNumber>
    </submittedName>
</protein>
<keyword evidence="4" id="KW-0326">Glycosidase</keyword>
<evidence type="ECO:0000256" key="1">
    <source>
        <dbReference type="ARBA" id="ARBA00006865"/>
    </source>
</evidence>